<reference evidence="1 2" key="1">
    <citation type="journal article" date="2016" name="Nat. Commun.">
        <title>Thousands of microbial genomes shed light on interconnected biogeochemical processes in an aquifer system.</title>
        <authorList>
            <person name="Anantharaman K."/>
            <person name="Brown C.T."/>
            <person name="Hug L.A."/>
            <person name="Sharon I."/>
            <person name="Castelle C.J."/>
            <person name="Probst A.J."/>
            <person name="Thomas B.C."/>
            <person name="Singh A."/>
            <person name="Wilkins M.J."/>
            <person name="Karaoz U."/>
            <person name="Brodie E.L."/>
            <person name="Williams K.H."/>
            <person name="Hubbard S.S."/>
            <person name="Banfield J.F."/>
        </authorList>
    </citation>
    <scope>NUCLEOTIDE SEQUENCE [LARGE SCALE GENOMIC DNA]</scope>
</reference>
<proteinExistence type="predicted"/>
<accession>A0A1F5WYZ4</accession>
<sequence>MIDILKYFDIFNKEFLLLMLTENEIPVLPGDRVVVLAVDGDMHYYFGVVKELCIENTTLLFAKKTNIKASDMPECAMVRKWKEGQRAKCKDFLENTELAPKKHAHPKSVWALIEFKIRVGRTKKKRLYMEDILRLQKENRLTIITPDKLK</sequence>
<protein>
    <submittedName>
        <fullName evidence="1">Uncharacterized protein</fullName>
    </submittedName>
</protein>
<gene>
    <name evidence="1" type="ORF">A2930_00495</name>
</gene>
<name>A0A1F5WYZ4_9BACT</name>
<evidence type="ECO:0000313" key="1">
    <source>
        <dbReference type="EMBL" id="OGF80839.1"/>
    </source>
</evidence>
<organism evidence="1 2">
    <name type="scientific">Candidatus Giovannonibacteria bacterium RIFCSPLOWO2_01_FULL_45_34</name>
    <dbReference type="NCBI Taxonomy" id="1798351"/>
    <lineage>
        <taxon>Bacteria</taxon>
        <taxon>Candidatus Giovannoniibacteriota</taxon>
    </lineage>
</organism>
<dbReference type="Proteomes" id="UP000178114">
    <property type="component" value="Unassembled WGS sequence"/>
</dbReference>
<comment type="caution">
    <text evidence="1">The sequence shown here is derived from an EMBL/GenBank/DDBJ whole genome shotgun (WGS) entry which is preliminary data.</text>
</comment>
<evidence type="ECO:0000313" key="2">
    <source>
        <dbReference type="Proteomes" id="UP000178114"/>
    </source>
</evidence>
<dbReference type="AlphaFoldDB" id="A0A1F5WYZ4"/>
<dbReference type="EMBL" id="MFID01000027">
    <property type="protein sequence ID" value="OGF80839.1"/>
    <property type="molecule type" value="Genomic_DNA"/>
</dbReference>